<dbReference type="PANTHER" id="PTHR33112">
    <property type="entry name" value="DOMAIN PROTEIN, PUTATIVE-RELATED"/>
    <property type="match status" value="1"/>
</dbReference>
<protein>
    <recommendedName>
        <fullName evidence="1">Heterokaryon incompatibility domain-containing protein</fullName>
    </recommendedName>
</protein>
<feature type="domain" description="Heterokaryon incompatibility" evidence="1">
    <location>
        <begin position="274"/>
        <end position="423"/>
    </location>
</feature>
<evidence type="ECO:0000259" key="1">
    <source>
        <dbReference type="Pfam" id="PF06985"/>
    </source>
</evidence>
<organism evidence="2 3">
    <name type="scientific">Cladonia borealis</name>
    <dbReference type="NCBI Taxonomy" id="184061"/>
    <lineage>
        <taxon>Eukaryota</taxon>
        <taxon>Fungi</taxon>
        <taxon>Dikarya</taxon>
        <taxon>Ascomycota</taxon>
        <taxon>Pezizomycotina</taxon>
        <taxon>Lecanoromycetes</taxon>
        <taxon>OSLEUM clade</taxon>
        <taxon>Lecanoromycetidae</taxon>
        <taxon>Lecanorales</taxon>
        <taxon>Lecanorineae</taxon>
        <taxon>Cladoniaceae</taxon>
        <taxon>Cladonia</taxon>
    </lineage>
</organism>
<reference evidence="2" key="1">
    <citation type="submission" date="2023-03" db="EMBL/GenBank/DDBJ databases">
        <title>Complete genome of Cladonia borealis.</title>
        <authorList>
            <person name="Park H."/>
        </authorList>
    </citation>
    <scope>NUCLEOTIDE SEQUENCE</scope>
    <source>
        <strain evidence="2">ANT050790</strain>
    </source>
</reference>
<evidence type="ECO:0000313" key="2">
    <source>
        <dbReference type="EMBL" id="KAK0510693.1"/>
    </source>
</evidence>
<accession>A0AA39QWW5</accession>
<gene>
    <name evidence="2" type="ORF">JMJ35_007125</name>
</gene>
<comment type="caution">
    <text evidence="2">The sequence shown here is derived from an EMBL/GenBank/DDBJ whole genome shotgun (WGS) entry which is preliminary data.</text>
</comment>
<dbReference type="PANTHER" id="PTHR33112:SF8">
    <property type="entry name" value="HETEROKARYON INCOMPATIBILITY DOMAIN-CONTAINING PROTEIN"/>
    <property type="match status" value="1"/>
</dbReference>
<dbReference type="EMBL" id="JAFEKC020000015">
    <property type="protein sequence ID" value="KAK0510693.1"/>
    <property type="molecule type" value="Genomic_DNA"/>
</dbReference>
<evidence type="ECO:0000313" key="3">
    <source>
        <dbReference type="Proteomes" id="UP001166286"/>
    </source>
</evidence>
<dbReference type="Pfam" id="PF06985">
    <property type="entry name" value="HET"/>
    <property type="match status" value="1"/>
</dbReference>
<dbReference type="AlphaFoldDB" id="A0AA39QWW5"/>
<proteinExistence type="predicted"/>
<sequence>MLSMDMKISVNGQSSDMDTLVKLHTLCRECERVARDSQLLHHPPGSPNAPPSMETFKHQQSIIHLSDAALNGCHMCSLYKKALDPHIESLEALERAYFTPESDDIEQRDTTYVLQLQTARSRTTILPTFITVTAKFSDVDSLYKGNPNVGATYLSIVDAKTNPSNLVSPSNISTPSIPCFELLAIAFQEAKCDLDAGIENAGLQLPDYAPTSTSSEDSYLLAKRWLQNCQKEHVCCRVPTPSKLPTRVIDVGSSDGSHQPFLHISSEADKNFSYLALSHCWGGAKTLKLLTANTGSLQKAIPMQELPLTFQHAIAITRKLGYQYLWIDSLCIIQDSKEDWEAESLHMKRVYLMSTLTIGAARGADSHAGCFVTRQPLAHFPCRIAQLSTGFLKTPFDREMPGRSLPKAQAGAPLFDRCWVLQERMLSPRTLYYGPKGLHWECVGCYANEIYPQGRSTPSLKTDTRDELLSGLGIHTDVSDHRLKLDIFTLGPMTTLIDVFEETTDMRHFYQVWNYLLVSYTKMKLSFPSDILRALSGLISLIERLTGLTSVSGHWKEFLPFDLLWRNASPDHSSKAPGYASWSWASMRDMRWGIECCLVDLDILSRPFRLHTRFISYDYEIPPTKNPPPSSVREAGTLVLRGPLLKDILIPNDPKHPSLESDPGPPFQQRLLSGRLPKDWLCPDIVLEDSMEIYCLIVLSYVSKPSKLFPSFQQYAGLLLRRKSDDGDTFERIGYLEKMYSMNQPDELAKVLEDAVRTIRLV</sequence>
<name>A0AA39QWW5_9LECA</name>
<dbReference type="InterPro" id="IPR010730">
    <property type="entry name" value="HET"/>
</dbReference>
<dbReference type="Proteomes" id="UP001166286">
    <property type="component" value="Unassembled WGS sequence"/>
</dbReference>
<keyword evidence="3" id="KW-1185">Reference proteome</keyword>